<accession>A0A941CNZ1</accession>
<feature type="domain" description="HTH cro/C1-type" evidence="1">
    <location>
        <begin position="14"/>
        <end position="68"/>
    </location>
</feature>
<dbReference type="Gene3D" id="1.25.40.10">
    <property type="entry name" value="Tetratricopeptide repeat domain"/>
    <property type="match status" value="1"/>
</dbReference>
<dbReference type="InterPro" id="IPR053163">
    <property type="entry name" value="HTH-type_regulator_Rgg"/>
</dbReference>
<dbReference type="PANTHER" id="PTHR37038">
    <property type="entry name" value="TRANSCRIPTIONAL REGULATOR-RELATED"/>
    <property type="match status" value="1"/>
</dbReference>
<organism evidence="2 3">
    <name type="scientific">Proteiniclasticum sediminis</name>
    <dbReference type="NCBI Taxonomy" id="2804028"/>
    <lineage>
        <taxon>Bacteria</taxon>
        <taxon>Bacillati</taxon>
        <taxon>Bacillota</taxon>
        <taxon>Clostridia</taxon>
        <taxon>Eubacteriales</taxon>
        <taxon>Clostridiaceae</taxon>
        <taxon>Proteiniclasticum</taxon>
    </lineage>
</organism>
<evidence type="ECO:0000313" key="3">
    <source>
        <dbReference type="Proteomes" id="UP000675379"/>
    </source>
</evidence>
<dbReference type="Pfam" id="PF01381">
    <property type="entry name" value="HTH_3"/>
    <property type="match status" value="1"/>
</dbReference>
<dbReference type="CDD" id="cd00093">
    <property type="entry name" value="HTH_XRE"/>
    <property type="match status" value="1"/>
</dbReference>
<dbReference type="AlphaFoldDB" id="A0A941CNZ1"/>
<dbReference type="RefSeq" id="WP_211800870.1">
    <property type="nucleotide sequence ID" value="NZ_JAGSCS010000007.1"/>
</dbReference>
<dbReference type="InterPro" id="IPR011990">
    <property type="entry name" value="TPR-like_helical_dom_sf"/>
</dbReference>
<proteinExistence type="predicted"/>
<dbReference type="InterPro" id="IPR001387">
    <property type="entry name" value="Cro/C1-type_HTH"/>
</dbReference>
<keyword evidence="3" id="KW-1185">Reference proteome</keyword>
<comment type="caution">
    <text evidence="2">The sequence shown here is derived from an EMBL/GenBank/DDBJ whole genome shotgun (WGS) entry which is preliminary data.</text>
</comment>
<name>A0A941CNZ1_9CLOT</name>
<dbReference type="EMBL" id="JAGSCS010000007">
    <property type="protein sequence ID" value="MBR0576097.1"/>
    <property type="molecule type" value="Genomic_DNA"/>
</dbReference>
<sequence length="332" mass="38639">MFISYNLAEFGEKMKNLRKDVGLSQLDIQSSTGVSVDALRRIEKGEVIPRYETLELLSTIYKQDLLELLKSCRANKLLTEYHDELDDLITCFDAGKMKAVEADIRKNFSDSTRMAIVNPTEVIQLLMLMRGSALYHSRISNDREDARYVLTDALKLTMPTFSTKKYKSFNYSYIELRILLLISILIAEKNEIDLSNEILHFILEKLKDNNPGKYVDFLIIKIYSNLCYNHHLQDHHEGVIRYAQEGIDYCRKKETTYALNLLYYRKGIAEYMLQNADYMDSLQAAFFLLKLSGQDELLEVYLEVTRQKYNILIPDTPLIHVKSEIEGKKTKH</sequence>
<dbReference type="GO" id="GO:0003677">
    <property type="term" value="F:DNA binding"/>
    <property type="evidence" value="ECO:0007669"/>
    <property type="project" value="InterPro"/>
</dbReference>
<dbReference type="SMART" id="SM00530">
    <property type="entry name" value="HTH_XRE"/>
    <property type="match status" value="1"/>
</dbReference>
<dbReference type="Gene3D" id="1.10.260.40">
    <property type="entry name" value="lambda repressor-like DNA-binding domains"/>
    <property type="match status" value="1"/>
</dbReference>
<evidence type="ECO:0000313" key="2">
    <source>
        <dbReference type="EMBL" id="MBR0576097.1"/>
    </source>
</evidence>
<gene>
    <name evidence="2" type="ORF">KCG48_07050</name>
</gene>
<evidence type="ECO:0000259" key="1">
    <source>
        <dbReference type="PROSITE" id="PS50943"/>
    </source>
</evidence>
<dbReference type="PANTHER" id="PTHR37038:SF14">
    <property type="entry name" value="TRANSCRIPTIONAL ACTIVATOR"/>
    <property type="match status" value="1"/>
</dbReference>
<dbReference type="Proteomes" id="UP000675379">
    <property type="component" value="Unassembled WGS sequence"/>
</dbReference>
<dbReference type="PROSITE" id="PS50943">
    <property type="entry name" value="HTH_CROC1"/>
    <property type="match status" value="1"/>
</dbReference>
<protein>
    <submittedName>
        <fullName evidence="2">Helix-turn-helix transcriptional regulator</fullName>
    </submittedName>
</protein>
<dbReference type="SUPFAM" id="SSF47413">
    <property type="entry name" value="lambda repressor-like DNA-binding domains"/>
    <property type="match status" value="1"/>
</dbReference>
<reference evidence="2" key="1">
    <citation type="submission" date="2021-04" db="EMBL/GenBank/DDBJ databases">
        <title>Proteiniclasticum sedimins sp. nov., an obligate anaerobic bacterium isolated from anaerobic sludge.</title>
        <authorList>
            <person name="Liu J."/>
        </authorList>
    </citation>
    <scope>NUCLEOTIDE SEQUENCE</scope>
    <source>
        <strain evidence="2">BAD-10</strain>
    </source>
</reference>
<dbReference type="InterPro" id="IPR010982">
    <property type="entry name" value="Lambda_DNA-bd_dom_sf"/>
</dbReference>